<evidence type="ECO:0000313" key="1">
    <source>
        <dbReference type="EMBL" id="KAJ9658287.1"/>
    </source>
</evidence>
<dbReference type="EMBL" id="JAPDRL010000089">
    <property type="protein sequence ID" value="KAJ9658287.1"/>
    <property type="molecule type" value="Genomic_DNA"/>
</dbReference>
<organism evidence="1 2">
    <name type="scientific">Coniosporium apollinis</name>
    <dbReference type="NCBI Taxonomy" id="61459"/>
    <lineage>
        <taxon>Eukaryota</taxon>
        <taxon>Fungi</taxon>
        <taxon>Dikarya</taxon>
        <taxon>Ascomycota</taxon>
        <taxon>Pezizomycotina</taxon>
        <taxon>Dothideomycetes</taxon>
        <taxon>Dothideomycetes incertae sedis</taxon>
        <taxon>Coniosporium</taxon>
    </lineage>
</organism>
<keyword evidence="2" id="KW-1185">Reference proteome</keyword>
<name>A0ABQ9NM42_9PEZI</name>
<gene>
    <name evidence="1" type="ORF">H2201_007846</name>
</gene>
<protein>
    <recommendedName>
        <fullName evidence="3">EthD domain-containing protein</fullName>
    </recommendedName>
</protein>
<evidence type="ECO:0008006" key="3">
    <source>
        <dbReference type="Google" id="ProtNLM"/>
    </source>
</evidence>
<sequence length="238" mass="26693">MPAKDLTMDVQLPSVPGLLYVNSKITSPSFSADLFTRWYEEVHIPDIFETSGIKAAFRYQSTTPDSVERPYLALYPLKDLSFLQTDEFKSIPVHSDILPGPSHAVFDVADFDTRYYSLEKSFTGPKKSNTGPARFVLSVGLRPSIPDEDVEAKFDSYEAVAMGVKTSRSRLLKLQFARQNRLPNDEKKLEEPPGWLVLHEFETEDTLKEITQKLDGTHIDASVGAFRLLKAFGDVDGA</sequence>
<proteinExistence type="predicted"/>
<dbReference type="Proteomes" id="UP001172684">
    <property type="component" value="Unassembled WGS sequence"/>
</dbReference>
<evidence type="ECO:0000313" key="2">
    <source>
        <dbReference type="Proteomes" id="UP001172684"/>
    </source>
</evidence>
<reference evidence="1" key="1">
    <citation type="submission" date="2022-10" db="EMBL/GenBank/DDBJ databases">
        <title>Culturing micro-colonial fungi from biological soil crusts in the Mojave desert and describing Neophaeococcomyces mojavensis, and introducing the new genera and species Taxawa tesnikishii.</title>
        <authorList>
            <person name="Kurbessoian T."/>
            <person name="Stajich J.E."/>
        </authorList>
    </citation>
    <scope>NUCLEOTIDE SEQUENCE</scope>
    <source>
        <strain evidence="1">TK_1</strain>
    </source>
</reference>
<accession>A0ABQ9NM42</accession>
<comment type="caution">
    <text evidence="1">The sequence shown here is derived from an EMBL/GenBank/DDBJ whole genome shotgun (WGS) entry which is preliminary data.</text>
</comment>